<dbReference type="SUPFAM" id="SSF56672">
    <property type="entry name" value="DNA/RNA polymerases"/>
    <property type="match status" value="1"/>
</dbReference>
<dbReference type="PROSITE" id="PS00141">
    <property type="entry name" value="ASP_PROTEASE"/>
    <property type="match status" value="1"/>
</dbReference>
<dbReference type="Proteomes" id="UP000740883">
    <property type="component" value="Unassembled WGS sequence"/>
</dbReference>
<evidence type="ECO:0000256" key="1">
    <source>
        <dbReference type="ARBA" id="ARBA00022679"/>
    </source>
</evidence>
<dbReference type="AlphaFoldDB" id="A0A9P6KXR9"/>
<evidence type="ECO:0000256" key="5">
    <source>
        <dbReference type="ARBA" id="ARBA00022759"/>
    </source>
</evidence>
<dbReference type="PANTHER" id="PTHR37984:SF5">
    <property type="entry name" value="PROTEIN NYNRIN-LIKE"/>
    <property type="match status" value="1"/>
</dbReference>
<keyword evidence="2" id="KW-0548">Nucleotidyltransferase</keyword>
<dbReference type="SUPFAM" id="SSF50630">
    <property type="entry name" value="Acid proteases"/>
    <property type="match status" value="1"/>
</dbReference>
<gene>
    <name evidence="7" type="primary">TY3B-I_6</name>
    <name evidence="7" type="ORF">NGRA_3356</name>
</gene>
<keyword evidence="1" id="KW-0808">Transferase</keyword>
<dbReference type="GO" id="GO:0016779">
    <property type="term" value="F:nucleotidyltransferase activity"/>
    <property type="evidence" value="ECO:0007669"/>
    <property type="project" value="UniProtKB-KW"/>
</dbReference>
<evidence type="ECO:0000313" key="8">
    <source>
        <dbReference type="Proteomes" id="UP000740883"/>
    </source>
</evidence>
<dbReference type="EMBL" id="SBJO01000903">
    <property type="protein sequence ID" value="KAF9754360.1"/>
    <property type="molecule type" value="Genomic_DNA"/>
</dbReference>
<name>A0A9P6KXR9_9MICR</name>
<keyword evidence="3" id="KW-0540">Nuclease</keyword>
<feature type="non-terminal residue" evidence="7">
    <location>
        <position position="522"/>
    </location>
</feature>
<dbReference type="GO" id="GO:0004190">
    <property type="term" value="F:aspartic-type endopeptidase activity"/>
    <property type="evidence" value="ECO:0007669"/>
    <property type="project" value="UniProtKB-KW"/>
</dbReference>
<evidence type="ECO:0000256" key="2">
    <source>
        <dbReference type="ARBA" id="ARBA00022695"/>
    </source>
</evidence>
<dbReference type="CDD" id="cd00303">
    <property type="entry name" value="retropepsin_like"/>
    <property type="match status" value="1"/>
</dbReference>
<evidence type="ECO:0000256" key="4">
    <source>
        <dbReference type="ARBA" id="ARBA00022750"/>
    </source>
</evidence>
<keyword evidence="4" id="KW-0645">Protease</keyword>
<organism evidence="7 8">
    <name type="scientific">Nosema granulosis</name>
    <dbReference type="NCBI Taxonomy" id="83296"/>
    <lineage>
        <taxon>Eukaryota</taxon>
        <taxon>Fungi</taxon>
        <taxon>Fungi incertae sedis</taxon>
        <taxon>Microsporidia</taxon>
        <taxon>Nosematidae</taxon>
        <taxon>Nosema</taxon>
    </lineage>
</organism>
<reference evidence="7 8" key="1">
    <citation type="journal article" date="2020" name="Genome Biol. Evol.">
        <title>Comparative genomics of strictly vertically transmitted, feminizing microsporidia endosymbionts of amphipod crustaceans.</title>
        <authorList>
            <person name="Cormier A."/>
            <person name="Chebbi M.A."/>
            <person name="Giraud I."/>
            <person name="Wattier R."/>
            <person name="Teixeira M."/>
            <person name="Gilbert C."/>
            <person name="Rigaud T."/>
            <person name="Cordaux R."/>
        </authorList>
    </citation>
    <scope>NUCLEOTIDE SEQUENCE [LARGE SCALE GENOMIC DNA]</scope>
    <source>
        <strain evidence="7 8">Ou3-Ou53</strain>
    </source>
</reference>
<keyword evidence="8" id="KW-1185">Reference proteome</keyword>
<dbReference type="GO" id="GO:0004519">
    <property type="term" value="F:endonuclease activity"/>
    <property type="evidence" value="ECO:0007669"/>
    <property type="project" value="UniProtKB-KW"/>
</dbReference>
<protein>
    <submittedName>
        <fullName evidence="7">Transposon Ty3-I Gag-Pol polyprotein</fullName>
    </submittedName>
</protein>
<keyword evidence="4" id="KW-0064">Aspartyl protease</keyword>
<dbReference type="InterPro" id="IPR043502">
    <property type="entry name" value="DNA/RNA_pol_sf"/>
</dbReference>
<evidence type="ECO:0000313" key="7">
    <source>
        <dbReference type="EMBL" id="KAF9754360.1"/>
    </source>
</evidence>
<dbReference type="Gene3D" id="3.10.10.10">
    <property type="entry name" value="HIV Type 1 Reverse Transcriptase, subunit A, domain 1"/>
    <property type="match status" value="1"/>
</dbReference>
<comment type="caution">
    <text evidence="7">The sequence shown here is derived from an EMBL/GenBank/DDBJ whole genome shotgun (WGS) entry which is preliminary data.</text>
</comment>
<dbReference type="InterPro" id="IPR000477">
    <property type="entry name" value="RT_dom"/>
</dbReference>
<keyword evidence="5" id="KW-0378">Hydrolase</keyword>
<accession>A0A9P6KXR9</accession>
<evidence type="ECO:0000259" key="6">
    <source>
        <dbReference type="Pfam" id="PF00078"/>
    </source>
</evidence>
<dbReference type="CDD" id="cd01647">
    <property type="entry name" value="RT_LTR"/>
    <property type="match status" value="1"/>
</dbReference>
<keyword evidence="5" id="KW-0255">Endonuclease</keyword>
<evidence type="ECO:0000256" key="3">
    <source>
        <dbReference type="ARBA" id="ARBA00022722"/>
    </source>
</evidence>
<dbReference type="InterPro" id="IPR050951">
    <property type="entry name" value="Retrovirus_Pol_polyprotein"/>
</dbReference>
<sequence length="522" mass="59365">MFCSNNLATADKIFFVFRNEEKDDPQQFLEDLMEMGRLNEYSEGKLLLIFKMSLKKEAKDWITAQPVGLSLNELLERFRERFISNMLLKVNLEKLAGLKYTEGSILNYLDRMAGLAREGNVPEQVLIAFVLNGLPNNVTNSVLINNKEGLTWEYIYTSLRNIKMMNCEINQSTPLSCESIEISAVRTNTRGKSKKQSKIRCFIRNQQGHVVSQCRFNSFRNSSNKFRQVNEISKSHAEGDNNGGNYDDLNKFIFNYGVLSKDKDKSTVKTAILVDSNKRVNVLLDSGADINLIRPEVLPRKSVLAREKRRLLAANHSTINVIGLIRLKLKIEGYVFEDDFVVTRDIGIPCIIGHTLLDKYKICLQFGNGKVDIESKEILKGNSIGYHRIDTGDSKPIMTQLYKLGGINEEAASKIIKNYIDQGIIRPSESAWRSPIIVVPKKDGDNRLCVDYRRLNDVTVKDAYPMPRVDEFINALEGAVYFTKLDADSGYHQIDMCPQDIEKTAFACREGLFEFTKMPFGL</sequence>
<dbReference type="Pfam" id="PF00078">
    <property type="entry name" value="RVT_1"/>
    <property type="match status" value="1"/>
</dbReference>
<dbReference type="GO" id="GO:0006508">
    <property type="term" value="P:proteolysis"/>
    <property type="evidence" value="ECO:0007669"/>
    <property type="project" value="InterPro"/>
</dbReference>
<proteinExistence type="predicted"/>
<dbReference type="OrthoDB" id="6760719at2759"/>
<feature type="domain" description="Reverse transcriptase" evidence="6">
    <location>
        <begin position="439"/>
        <end position="522"/>
    </location>
</feature>
<dbReference type="InterPro" id="IPR021109">
    <property type="entry name" value="Peptidase_aspartic_dom_sf"/>
</dbReference>
<dbReference type="Gene3D" id="2.40.70.10">
    <property type="entry name" value="Acid Proteases"/>
    <property type="match status" value="1"/>
</dbReference>
<dbReference type="InterPro" id="IPR001969">
    <property type="entry name" value="Aspartic_peptidase_AS"/>
</dbReference>
<dbReference type="PANTHER" id="PTHR37984">
    <property type="entry name" value="PROTEIN CBG26694"/>
    <property type="match status" value="1"/>
</dbReference>